<feature type="domain" description="Helicase HerA central" evidence="2">
    <location>
        <begin position="486"/>
        <end position="590"/>
    </location>
</feature>
<evidence type="ECO:0000256" key="1">
    <source>
        <dbReference type="SAM" id="MobiDB-lite"/>
    </source>
</evidence>
<evidence type="ECO:0000313" key="3">
    <source>
        <dbReference type="EMBL" id="MEP1061032.1"/>
    </source>
</evidence>
<dbReference type="RefSeq" id="WP_190447135.1">
    <property type="nucleotide sequence ID" value="NZ_JAMPLM010000025.1"/>
</dbReference>
<accession>A0ABV0KP75</accession>
<name>A0ABV0KP75_9CYAN</name>
<dbReference type="InterPro" id="IPR051162">
    <property type="entry name" value="T4SS_component"/>
</dbReference>
<dbReference type="InterPro" id="IPR002789">
    <property type="entry name" value="HerA_central"/>
</dbReference>
<dbReference type="Proteomes" id="UP001476950">
    <property type="component" value="Unassembled WGS sequence"/>
</dbReference>
<dbReference type="PANTHER" id="PTHR30121">
    <property type="entry name" value="UNCHARACTERIZED PROTEIN YJGR-RELATED"/>
    <property type="match status" value="1"/>
</dbReference>
<dbReference type="Gene3D" id="3.40.50.300">
    <property type="entry name" value="P-loop containing nucleotide triphosphate hydrolases"/>
    <property type="match status" value="2"/>
</dbReference>
<proteinExistence type="predicted"/>
<dbReference type="PANTHER" id="PTHR30121:SF6">
    <property type="entry name" value="SLR6007 PROTEIN"/>
    <property type="match status" value="1"/>
</dbReference>
<feature type="region of interest" description="Disordered" evidence="1">
    <location>
        <begin position="1020"/>
        <end position="1041"/>
    </location>
</feature>
<protein>
    <submittedName>
        <fullName evidence="3">DUF87 domain-containing protein</fullName>
    </submittedName>
</protein>
<dbReference type="Pfam" id="PF01935">
    <property type="entry name" value="DUF87"/>
    <property type="match status" value="1"/>
</dbReference>
<comment type="caution">
    <text evidence="3">The sequence shown here is derived from an EMBL/GenBank/DDBJ whole genome shotgun (WGS) entry which is preliminary data.</text>
</comment>
<dbReference type="InterPro" id="IPR027417">
    <property type="entry name" value="P-loop_NTPase"/>
</dbReference>
<reference evidence="3 4" key="1">
    <citation type="submission" date="2022-04" db="EMBL/GenBank/DDBJ databases">
        <title>Positive selection, recombination, and allopatry shape intraspecific diversity of widespread and dominant cyanobacteria.</title>
        <authorList>
            <person name="Wei J."/>
            <person name="Shu W."/>
            <person name="Hu C."/>
        </authorList>
    </citation>
    <scope>NUCLEOTIDE SEQUENCE [LARGE SCALE GENOMIC DNA]</scope>
    <source>
        <strain evidence="3 4">AS-A4</strain>
    </source>
</reference>
<dbReference type="EMBL" id="JAMPLM010000025">
    <property type="protein sequence ID" value="MEP1061032.1"/>
    <property type="molecule type" value="Genomic_DNA"/>
</dbReference>
<organism evidence="3 4">
    <name type="scientific">Stenomitos frigidus AS-A4</name>
    <dbReference type="NCBI Taxonomy" id="2933935"/>
    <lineage>
        <taxon>Bacteria</taxon>
        <taxon>Bacillati</taxon>
        <taxon>Cyanobacteriota</taxon>
        <taxon>Cyanophyceae</taxon>
        <taxon>Leptolyngbyales</taxon>
        <taxon>Leptolyngbyaceae</taxon>
        <taxon>Stenomitos</taxon>
    </lineage>
</organism>
<dbReference type="SUPFAM" id="SSF52540">
    <property type="entry name" value="P-loop containing nucleoside triphosphate hydrolases"/>
    <property type="match status" value="1"/>
</dbReference>
<evidence type="ECO:0000259" key="2">
    <source>
        <dbReference type="Pfam" id="PF01935"/>
    </source>
</evidence>
<evidence type="ECO:0000313" key="4">
    <source>
        <dbReference type="Proteomes" id="UP001476950"/>
    </source>
</evidence>
<keyword evidence="4" id="KW-1185">Reference proteome</keyword>
<gene>
    <name evidence="3" type="ORF">NDI38_21610</name>
</gene>
<sequence length="1041" mass="115464">MKTQKRLGKQKVTVLAGGKAVSLTAMEDSLDLQFPLHYDLRGRSTGALVLGKGQAKDRLKFVFGFECKGIHSTLRDSQIETAFDKLESGLKDLPPGETLTIHFGSFSSDASRQRRLTEIAAGASSDALKFLLYSEKQRIQELTQTGMRKPKFLKLYVTYTIDPDTHGATDPIERLTKRGLSWWNKFTGQLEEVEQVRFEDLFTKAFTDGFQIWEQLLGNKLGLDVRPMDETMLWQNLWSRLNQTDAPPLPQVVTMSEQGLSEVVRSDIHPTTLLLESQETMPVADRAWAHVNGKFVGALTFVDKPAGWASKDDQLRYLWDLLSRDNVTDTEVFCQLQRANEALVKTNMQRLTKQSIVSSNLATSKNSVDVAALSKVRKAVAAQEQLYEGSVPLHTAVVILVHRDSLDDLDEGCRYLQSCVRRPAWIDRELEYAWLIWQQTLPVCWDSMLIRPFNRRLCYLTGEAPGFMSLVLPQAADEDGFELISDEGGVPLYIDLFNQHRHLAVFGTTRSGKSVMISGWLTQALSRKIPIVVLDFPTDGASTFKDYAAFLGPETGAYFDIGTERNNLFEIPDLRSLSMEQAQNRMQDYIAFLESALMTMILGGDSTTPEMLVLKRTIRAQINLLLGKFFNDPEIDRRYLDAMNAGVGTALWKQMPTMRDFLGICTLDNVGSGVADDPDIRRAMGFIKLQLEFWLNSRVGRAISEPSTFRTDAPLLVFALRNLTEDDDAAILALSAYSAALRRALSSPESIFFIDESPILFEFDQISELVARLCANGAKAGVRVILSAQDVDTIAKSPSASKILQNLSTRLIGRIQPNAVASFVKYLNYDESIIARNATASFFPKREGIYSQWLLDNNVTFTFCRYYSPYFQLGIVANNPHEQRARDAFAAAYSDRFTAVAKFATELCASLRDGRKMRLPKPRTAIAAAPTTLKVAPEIAVAPVAVNVLPEAVVEAPGSQAVVVTTSVSESSLSLEATEPEVEVEAAQEEQLVALEPTWSVITAPPFNGNAVTFIPSVTPSDSNASVPEPVPDLTSVGSAV</sequence>